<feature type="repeat" description="PPR" evidence="2">
    <location>
        <begin position="164"/>
        <end position="198"/>
    </location>
</feature>
<dbReference type="Pfam" id="PF01535">
    <property type="entry name" value="PPR"/>
    <property type="match status" value="1"/>
</dbReference>
<feature type="region of interest" description="Disordered" evidence="3">
    <location>
        <begin position="442"/>
        <end position="472"/>
    </location>
</feature>
<feature type="non-terminal residue" evidence="6">
    <location>
        <position position="1"/>
    </location>
</feature>
<feature type="domain" description="Pentatricopeptide repeat-containing protein-mitochondrial" evidence="5">
    <location>
        <begin position="114"/>
        <end position="224"/>
    </location>
</feature>
<evidence type="ECO:0000313" key="6">
    <source>
        <dbReference type="EMBL" id="CAE7489356.1"/>
    </source>
</evidence>
<gene>
    <name evidence="6" type="ORF">SNEC2469_LOCUS13919</name>
</gene>
<dbReference type="InterPro" id="IPR057027">
    <property type="entry name" value="TPR_mt"/>
</dbReference>
<organism evidence="6 7">
    <name type="scientific">Symbiodinium necroappetens</name>
    <dbReference type="NCBI Taxonomy" id="1628268"/>
    <lineage>
        <taxon>Eukaryota</taxon>
        <taxon>Sar</taxon>
        <taxon>Alveolata</taxon>
        <taxon>Dinophyceae</taxon>
        <taxon>Suessiales</taxon>
        <taxon>Symbiodiniaceae</taxon>
        <taxon>Symbiodinium</taxon>
    </lineage>
</organism>
<protein>
    <recommendedName>
        <fullName evidence="5">Pentatricopeptide repeat-containing protein-mitochondrial domain-containing protein</fullName>
    </recommendedName>
</protein>
<feature type="transmembrane region" description="Helical" evidence="4">
    <location>
        <begin position="220"/>
        <end position="241"/>
    </location>
</feature>
<dbReference type="InterPro" id="IPR002885">
    <property type="entry name" value="PPR_rpt"/>
</dbReference>
<evidence type="ECO:0000256" key="2">
    <source>
        <dbReference type="PROSITE-ProRule" id="PRU00708"/>
    </source>
</evidence>
<dbReference type="AlphaFoldDB" id="A0A812SLH3"/>
<dbReference type="PANTHER" id="PTHR47447:SF17">
    <property type="entry name" value="OS12G0638900 PROTEIN"/>
    <property type="match status" value="1"/>
</dbReference>
<dbReference type="PROSITE" id="PS51375">
    <property type="entry name" value="PPR"/>
    <property type="match status" value="2"/>
</dbReference>
<keyword evidence="4" id="KW-0472">Membrane</keyword>
<evidence type="ECO:0000259" key="5">
    <source>
        <dbReference type="Pfam" id="PF23276"/>
    </source>
</evidence>
<keyword evidence="7" id="KW-1185">Reference proteome</keyword>
<sequence>KAVEKWRLACAAVSAACQVDLRPDEMSWNAATGACAVSSRWQRALVQLRAHLTTSLPRGLSTMTYSVVLSALEKAARWPRALQLLAALPGGRAVPDVVSFNAAVSACANDWPQAVQLLATLRRSIVQAGVITFNAIISALEKAEDWPRALTVLAELRSSALEEDAFTLSAAISACEKGKQWERALALLQEFRESGLQMEAITYNAAISACEKSWQWQRALALFSVLLGVGLCGSVITYNALITACGKCLQWRHVHALLHAMEADQLEANLFTCNAVISAYQKAEQWPLALGNQRKMKELQSHARRFHRAGHQRRMLLEAMERAKSNLEGRRARIWVAHVAAWLVYAPRGYVPGITEMDLLRRFLSKVGDGRHLSTSQQRILRKVQSVLERATAADPAWEQMHRKLVQKLDRFRQCDAEHLTAPVTKDVDVAEAESNQMLKSKSFRKCSLKPSKPSSIDSEAGHEVGDSRQTPRQLFNKMNEWTNMVNEERLACIEKLELARKNGRMANQAKLAEVLYTVAAALSPPRKSAHKESSENEAASCADAPIGEASANLQHRARSLLLQLLRDWKKMSFDCGEIHTLLDHINRQLSRFEAKARESQ</sequence>
<dbReference type="InterPro" id="IPR011990">
    <property type="entry name" value="TPR-like_helical_dom_sf"/>
</dbReference>
<feature type="repeat" description="PPR" evidence="2">
    <location>
        <begin position="234"/>
        <end position="268"/>
    </location>
</feature>
<reference evidence="6" key="1">
    <citation type="submission" date="2021-02" db="EMBL/GenBank/DDBJ databases">
        <authorList>
            <person name="Dougan E. K."/>
            <person name="Rhodes N."/>
            <person name="Thang M."/>
            <person name="Chan C."/>
        </authorList>
    </citation>
    <scope>NUCLEOTIDE SEQUENCE</scope>
</reference>
<dbReference type="Pfam" id="PF23276">
    <property type="entry name" value="TPR_24"/>
    <property type="match status" value="1"/>
</dbReference>
<evidence type="ECO:0000256" key="4">
    <source>
        <dbReference type="SAM" id="Phobius"/>
    </source>
</evidence>
<accession>A0A812SLH3</accession>
<comment type="caution">
    <text evidence="6">The sequence shown here is derived from an EMBL/GenBank/DDBJ whole genome shotgun (WGS) entry which is preliminary data.</text>
</comment>
<evidence type="ECO:0000256" key="1">
    <source>
        <dbReference type="ARBA" id="ARBA00022737"/>
    </source>
</evidence>
<evidence type="ECO:0000313" key="7">
    <source>
        <dbReference type="Proteomes" id="UP000601435"/>
    </source>
</evidence>
<evidence type="ECO:0000256" key="3">
    <source>
        <dbReference type="SAM" id="MobiDB-lite"/>
    </source>
</evidence>
<keyword evidence="4" id="KW-1133">Transmembrane helix</keyword>
<dbReference type="OrthoDB" id="185373at2759"/>
<proteinExistence type="predicted"/>
<keyword evidence="1" id="KW-0677">Repeat</keyword>
<dbReference type="PANTHER" id="PTHR47447">
    <property type="entry name" value="OS03G0856100 PROTEIN"/>
    <property type="match status" value="1"/>
</dbReference>
<keyword evidence="4" id="KW-0812">Transmembrane</keyword>
<dbReference type="Gene3D" id="1.25.40.10">
    <property type="entry name" value="Tetratricopeptide repeat domain"/>
    <property type="match status" value="3"/>
</dbReference>
<dbReference type="Proteomes" id="UP000601435">
    <property type="component" value="Unassembled WGS sequence"/>
</dbReference>
<name>A0A812SLH3_9DINO</name>
<dbReference type="EMBL" id="CAJNJA010022270">
    <property type="protein sequence ID" value="CAE7489356.1"/>
    <property type="molecule type" value="Genomic_DNA"/>
</dbReference>